<sequence>MGITLLPLIKNEMSMHQLKTKLSTLLTCLFITFTSHTFATQTSTSIDNKKLRPLLNSERIELEFGSYGIDVLESGESIRVSRLYSTHSSKKVTRTLAIVHYPEQVDTSFANEHKKILNGGSIGAVLKAAGWKISKQPQFFGELKSDQDLAALYKSFQSSSKENLAIHIYSLYIEKNNTKFKYATIAEVHHPDYLTLNDLKEIYSTDYNNFNTETEEVKKLIAFIQNKIKSVKIPTT</sequence>
<proteinExistence type="predicted"/>
<gene>
    <name evidence="1" type="ORF">B9G39_04250</name>
</gene>
<reference evidence="1 2" key="1">
    <citation type="submission" date="2017-04" db="EMBL/GenBank/DDBJ databases">
        <title>Draft genome sequence of Zooshikella ganghwensis VG4 isolated from Red Sea sediments.</title>
        <authorList>
            <person name="Rehman Z."/>
            <person name="Alam I."/>
            <person name="Kamau A."/>
            <person name="Bajic V."/>
            <person name="Leiknes T."/>
        </authorList>
    </citation>
    <scope>NUCLEOTIDE SEQUENCE [LARGE SCALE GENOMIC DNA]</scope>
    <source>
        <strain evidence="1 2">VG4</strain>
    </source>
</reference>
<keyword evidence="2" id="KW-1185">Reference proteome</keyword>
<evidence type="ECO:0000313" key="2">
    <source>
        <dbReference type="Proteomes" id="UP000257039"/>
    </source>
</evidence>
<evidence type="ECO:0000313" key="1">
    <source>
        <dbReference type="EMBL" id="RDH42722.1"/>
    </source>
</evidence>
<comment type="caution">
    <text evidence="1">The sequence shown here is derived from an EMBL/GenBank/DDBJ whole genome shotgun (WGS) entry which is preliminary data.</text>
</comment>
<name>A0A4P9VLJ0_9GAMM</name>
<dbReference type="AlphaFoldDB" id="A0A4P9VLJ0"/>
<protein>
    <submittedName>
        <fullName evidence="1">Uncharacterized protein</fullName>
    </submittedName>
</protein>
<dbReference type="RefSeq" id="WP_094786180.1">
    <property type="nucleotide sequence ID" value="NZ_NDXW01000001.1"/>
</dbReference>
<organism evidence="1 2">
    <name type="scientific">Zooshikella ganghwensis</name>
    <dbReference type="NCBI Taxonomy" id="202772"/>
    <lineage>
        <taxon>Bacteria</taxon>
        <taxon>Pseudomonadati</taxon>
        <taxon>Pseudomonadota</taxon>
        <taxon>Gammaproteobacteria</taxon>
        <taxon>Oceanospirillales</taxon>
        <taxon>Zooshikellaceae</taxon>
        <taxon>Zooshikella</taxon>
    </lineage>
</organism>
<dbReference type="EMBL" id="NDXW01000001">
    <property type="protein sequence ID" value="RDH42722.1"/>
    <property type="molecule type" value="Genomic_DNA"/>
</dbReference>
<accession>A0A4P9VLJ0</accession>
<dbReference type="Proteomes" id="UP000257039">
    <property type="component" value="Unassembled WGS sequence"/>
</dbReference>